<dbReference type="InterPro" id="IPR050356">
    <property type="entry name" value="SulA_CellDiv_inhibitor"/>
</dbReference>
<accession>A0A6J6XHG6</accession>
<dbReference type="Pfam" id="PF00817">
    <property type="entry name" value="IMS"/>
    <property type="match status" value="1"/>
</dbReference>
<evidence type="ECO:0000313" key="3">
    <source>
        <dbReference type="EMBL" id="CAB4795064.1"/>
    </source>
</evidence>
<evidence type="ECO:0000256" key="1">
    <source>
        <dbReference type="ARBA" id="ARBA00022763"/>
    </source>
</evidence>
<dbReference type="InterPro" id="IPR001126">
    <property type="entry name" value="UmuC"/>
</dbReference>
<proteinExistence type="predicted"/>
<dbReference type="EMBL" id="CAFAAJ010000026">
    <property type="protein sequence ID" value="CAB4795064.1"/>
    <property type="molecule type" value="Genomic_DNA"/>
</dbReference>
<evidence type="ECO:0000259" key="2">
    <source>
        <dbReference type="Pfam" id="PF00817"/>
    </source>
</evidence>
<sequence length="543" mass="57648">MVKRSPVARPAATRHVVVWCPHWPVVASGMAPDATGAVVHDQQVIAVSRSARAAGIRVGMRRRDAQARCASVVIVEHDPARDARRFEPVVRSLAELVPVVEVSGAGTVLFGARGPSRWCGGDEALATRVQQLVAGALGELVGLVDGIGVGVADGRFAASVAARQSVRTGRPVLVEPGVGATAAALAPVGVRSLAEVAGLPTDFVGLLERLGLSRLGELSALPRLDLGARFGPDGVFAHRLASGEDDRHPAGRAASPDLAVEEGFEEPVMQLGPLVFTARHLAESLYATLSARGEVCTRLLVEAETEHGERSDRQWYLSGGLSAAAMVERVRWQLEGWVSQPGGLSAGVVLLRLAPEELLPAQGRQLGFWGEASDADEQATRTITRLAGLLGADAVCVPEWRGGRHPSDRYRWVPATSTDVADRSARLRAVEVSAHPWPGALGAPSPAWVAEKPEAIEVLDAAGLPVRVDGRGALSAAPASLSVSGARSAVALRAWAGPWPTEEHWWDPARRRRRARFQLLTVQGEAVLVSLEQGSWWLEARYC</sequence>
<protein>
    <submittedName>
        <fullName evidence="3">Unannotated protein</fullName>
    </submittedName>
</protein>
<name>A0A6J6XHG6_9ZZZZ</name>
<dbReference type="AlphaFoldDB" id="A0A6J6XHG6"/>
<gene>
    <name evidence="3" type="ORF">UFOPK3001_00572</name>
</gene>
<dbReference type="CDD" id="cd03468">
    <property type="entry name" value="PolY_like"/>
    <property type="match status" value="1"/>
</dbReference>
<feature type="domain" description="UmuC" evidence="2">
    <location>
        <begin position="38"/>
        <end position="160"/>
    </location>
</feature>
<dbReference type="PANTHER" id="PTHR35369:SF2">
    <property type="entry name" value="BLR3025 PROTEIN"/>
    <property type="match status" value="1"/>
</dbReference>
<dbReference type="InterPro" id="IPR043502">
    <property type="entry name" value="DNA/RNA_pol_sf"/>
</dbReference>
<dbReference type="PANTHER" id="PTHR35369">
    <property type="entry name" value="BLR3025 PROTEIN-RELATED"/>
    <property type="match status" value="1"/>
</dbReference>
<keyword evidence="1" id="KW-0227">DNA damage</keyword>
<organism evidence="3">
    <name type="scientific">freshwater metagenome</name>
    <dbReference type="NCBI Taxonomy" id="449393"/>
    <lineage>
        <taxon>unclassified sequences</taxon>
        <taxon>metagenomes</taxon>
        <taxon>ecological metagenomes</taxon>
    </lineage>
</organism>
<dbReference type="Gene3D" id="3.40.1170.60">
    <property type="match status" value="1"/>
</dbReference>
<dbReference type="SUPFAM" id="SSF56672">
    <property type="entry name" value="DNA/RNA polymerases"/>
    <property type="match status" value="1"/>
</dbReference>
<dbReference type="GO" id="GO:0006281">
    <property type="term" value="P:DNA repair"/>
    <property type="evidence" value="ECO:0007669"/>
    <property type="project" value="InterPro"/>
</dbReference>
<reference evidence="3" key="1">
    <citation type="submission" date="2020-05" db="EMBL/GenBank/DDBJ databases">
        <authorList>
            <person name="Chiriac C."/>
            <person name="Salcher M."/>
            <person name="Ghai R."/>
            <person name="Kavagutti S V."/>
        </authorList>
    </citation>
    <scope>NUCLEOTIDE SEQUENCE</scope>
</reference>